<dbReference type="WBParaSite" id="JU765_v2.g8538.t1">
    <property type="protein sequence ID" value="JU765_v2.g8538.t1"/>
    <property type="gene ID" value="JU765_v2.g8538"/>
</dbReference>
<organism evidence="1 2">
    <name type="scientific">Panagrolaimus sp. JU765</name>
    <dbReference type="NCBI Taxonomy" id="591449"/>
    <lineage>
        <taxon>Eukaryota</taxon>
        <taxon>Metazoa</taxon>
        <taxon>Ecdysozoa</taxon>
        <taxon>Nematoda</taxon>
        <taxon>Chromadorea</taxon>
        <taxon>Rhabditida</taxon>
        <taxon>Tylenchina</taxon>
        <taxon>Panagrolaimomorpha</taxon>
        <taxon>Panagrolaimoidea</taxon>
        <taxon>Panagrolaimidae</taxon>
        <taxon>Panagrolaimus</taxon>
    </lineage>
</organism>
<accession>A0AC34RN06</accession>
<proteinExistence type="predicted"/>
<dbReference type="Proteomes" id="UP000887576">
    <property type="component" value="Unplaced"/>
</dbReference>
<evidence type="ECO:0000313" key="1">
    <source>
        <dbReference type="Proteomes" id="UP000887576"/>
    </source>
</evidence>
<sequence length="71" mass="7996">MKTDEVCFGMLVKSVEIVDEAAVWHIICEAFVKDELENLIQALENPDHEVKDARCACRKAKICKDDGSLKC</sequence>
<name>A0AC34RN06_9BILA</name>
<evidence type="ECO:0000313" key="2">
    <source>
        <dbReference type="WBParaSite" id="JU765_v2.g8538.t1"/>
    </source>
</evidence>
<reference evidence="2" key="1">
    <citation type="submission" date="2022-11" db="UniProtKB">
        <authorList>
            <consortium name="WormBaseParasite"/>
        </authorList>
    </citation>
    <scope>IDENTIFICATION</scope>
</reference>
<protein>
    <submittedName>
        <fullName evidence="2">Uncharacterized protein</fullName>
    </submittedName>
</protein>